<dbReference type="SUPFAM" id="SSF52540">
    <property type="entry name" value="P-loop containing nucleoside triphosphate hydrolases"/>
    <property type="match status" value="1"/>
</dbReference>
<dbReference type="EMBL" id="ACJA02000004">
    <property type="protein sequence ID" value="EFH94252.1"/>
    <property type="molecule type" value="Genomic_DNA"/>
</dbReference>
<proteinExistence type="predicted"/>
<protein>
    <submittedName>
        <fullName evidence="1">KAP family P-loop domain protein</fullName>
    </submittedName>
</protein>
<gene>
    <name evidence="1" type="ORF">HMPREF0769_11873</name>
</gene>
<dbReference type="AlphaFoldDB" id="A0A0E1X472"/>
<dbReference type="RefSeq" id="WP_000413389.1">
    <property type="nucleotide sequence ID" value="NZ_CM000952.1"/>
</dbReference>
<sequence>MEKLNEAIKNYIDSDELFALFIDGQWGVGKTYYIKNKILKEFDDKIEIRYISLYGLQNLYEIKSIIISKLINTSTKNLRKVLKSMKNFQVVPYLNMNNFSDNILRYIDDNSLKKIKNSLMKNNKSALLIIDDVERMSDKVSFEEFLGFIRNDLIDYLDCKVLFIGNLDELNKKADFHKNSEKIISRILKFPNNREVAMDIVKSNLPKLFVKNISTKELFNGFFDISDEKKEIIFEKSKQNNLNYKYYHLNMRTLNLVVSNFKLIINKMQDEIKYKSKDFKITLYISLFISLFILYNEFRSGNLGESEIKDLQFTYNDFNNLNTKTSIALFKYLYKNNELANYVFFDIELKNLLLYGIFDESIFLKNITNNFKEEDAKADLLNVLKEFFKLSESELLEKEIQAIEIIKDKNNENFNYKVKAYLSLLNLKGKNLYLIDGIKISELEDELVDNYDLHQNNLIVGDTINRLDLVSFSNEQLYEEIKSLKDRLINKRTTLMTSIYNQYLETILNGDFTNRTKLKEAYIGMKDIDTIEIIYNNLNKVSNELKSSNEKIINLSAFIKDNHCNNDDNIQLEYIIGEMKKLKDGTKDRVTQMCFSMLIDTLKDI</sequence>
<name>A0A0E1X472_STAAU</name>
<dbReference type="Gene3D" id="3.40.50.300">
    <property type="entry name" value="P-loop containing nucleotide triphosphate hydrolases"/>
    <property type="match status" value="1"/>
</dbReference>
<accession>A0A0E1X472</accession>
<dbReference type="InterPro" id="IPR027417">
    <property type="entry name" value="P-loop_NTPase"/>
</dbReference>
<dbReference type="HOGENOM" id="CLU_022182_1_0_9"/>
<comment type="caution">
    <text evidence="1">The sequence shown here is derived from an EMBL/GenBank/DDBJ whole genome shotgun (WGS) entry which is preliminary data.</text>
</comment>
<evidence type="ECO:0000313" key="1">
    <source>
        <dbReference type="EMBL" id="EFH94252.1"/>
    </source>
</evidence>
<organism evidence="1">
    <name type="scientific">Staphylococcus aureus subsp. aureus MN8</name>
    <dbReference type="NCBI Taxonomy" id="548470"/>
    <lineage>
        <taxon>Bacteria</taxon>
        <taxon>Bacillati</taxon>
        <taxon>Bacillota</taxon>
        <taxon>Bacilli</taxon>
        <taxon>Bacillales</taxon>
        <taxon>Staphylococcaceae</taxon>
        <taxon>Staphylococcus</taxon>
    </lineage>
</organism>
<reference evidence="1" key="1">
    <citation type="submission" date="2010-05" db="EMBL/GenBank/DDBJ databases">
        <authorList>
            <person name="Muzny D."/>
            <person name="Qin X."/>
            <person name="Buhay C."/>
            <person name="Dugan-Rocha S."/>
            <person name="Ding Y."/>
            <person name="Chen G."/>
            <person name="Hawes A."/>
            <person name="Holder M."/>
            <person name="Jhangiani S."/>
            <person name="Johnson A."/>
            <person name="Khan Z."/>
            <person name="Li Z."/>
            <person name="Liu W."/>
            <person name="Liu X."/>
            <person name="Perez L."/>
            <person name="Shen H."/>
            <person name="Wang Q."/>
            <person name="Watt J."/>
            <person name="Xi L."/>
            <person name="Xin Y."/>
            <person name="Zhou J."/>
            <person name="Deng J."/>
            <person name="Jiang H."/>
            <person name="Liu Y."/>
            <person name="Qu J."/>
            <person name="Song X.-Z."/>
            <person name="Zhang L."/>
            <person name="Villasana D."/>
            <person name="Johnson A."/>
            <person name="Liu J."/>
            <person name="Liyanage D."/>
            <person name="Lorensuhewa L."/>
            <person name="Robinson T."/>
            <person name="Song A."/>
            <person name="Song B.-B."/>
            <person name="Dinh H."/>
            <person name="Thornton R."/>
            <person name="Coyle M."/>
            <person name="Francisco L."/>
            <person name="Jackson L."/>
            <person name="Javaid M."/>
            <person name="Korchina V."/>
            <person name="Kovar C."/>
            <person name="Mata R."/>
            <person name="Mathew T."/>
            <person name="Ngo R."/>
            <person name="Nguyen L."/>
            <person name="Nguyen N."/>
            <person name="Okwuonu G."/>
            <person name="Ongeri F."/>
            <person name="Pham C."/>
            <person name="Simmons D."/>
            <person name="Wilczek-Boney K."/>
            <person name="Hale W."/>
            <person name="Jakkamsetti A."/>
            <person name="Pham P."/>
            <person name="Ruth R."/>
            <person name="San Lucas F."/>
            <person name="Warren J."/>
            <person name="Zhang J."/>
            <person name="Zhao Z."/>
            <person name="Zhou C."/>
            <person name="Zhu D."/>
            <person name="Lee S."/>
            <person name="Bess C."/>
            <person name="Blankenburg K."/>
            <person name="Forbes L."/>
            <person name="Fu Q."/>
            <person name="Gubbala S."/>
            <person name="Hirani K."/>
            <person name="Jayaseelan J.C."/>
            <person name="Lara F."/>
            <person name="Munidasa M."/>
            <person name="Palculict T."/>
            <person name="Patil S."/>
            <person name="Pu L.-L."/>
            <person name="Saada N."/>
            <person name="Tang L."/>
            <person name="Weissenberger G."/>
            <person name="Zhu Y."/>
            <person name="Hemphill L."/>
            <person name="Shang Y."/>
            <person name="Youmans B."/>
            <person name="Ayvaz T."/>
            <person name="Ross M."/>
            <person name="Santibanez J."/>
            <person name="Aqrawi P."/>
            <person name="Gross S."/>
            <person name="Joshi V."/>
            <person name="Fowler G."/>
            <person name="Nazareth L."/>
            <person name="Reid J."/>
            <person name="Worley K."/>
            <person name="Petrosino J."/>
            <person name="Highlander S."/>
            <person name="Gibbs R."/>
        </authorList>
    </citation>
    <scope>NUCLEOTIDE SEQUENCE [LARGE SCALE GENOMIC DNA]</scope>
    <source>
        <strain evidence="1">MN8</strain>
    </source>
</reference>
<dbReference type="Proteomes" id="UP000003455">
    <property type="component" value="Chromosome"/>
</dbReference>